<feature type="transmembrane region" description="Helical" evidence="4">
    <location>
        <begin position="82"/>
        <end position="100"/>
    </location>
</feature>
<organism evidence="6 7">
    <name type="scientific">Salmonella enterica subsp. enterica serovar Uganda str. R8-3404</name>
    <dbReference type="NCBI Taxonomy" id="913083"/>
    <lineage>
        <taxon>Bacteria</taxon>
        <taxon>Pseudomonadati</taxon>
        <taxon>Pseudomonadota</taxon>
        <taxon>Gammaproteobacteria</taxon>
        <taxon>Enterobacterales</taxon>
        <taxon>Enterobacteriaceae</taxon>
        <taxon>Salmonella</taxon>
    </lineage>
</organism>
<evidence type="ECO:0000256" key="4">
    <source>
        <dbReference type="SAM" id="Phobius"/>
    </source>
</evidence>
<protein>
    <recommendedName>
        <fullName evidence="1">undecaprenyl-diphosphate phosphatase</fullName>
        <ecNumber evidence="1">3.6.1.27</ecNumber>
    </recommendedName>
    <alternativeName>
        <fullName evidence="2">Undecaprenyl pyrophosphate phosphatase</fullName>
    </alternativeName>
</protein>
<feature type="transmembrane region" description="Helical" evidence="4">
    <location>
        <begin position="152"/>
        <end position="170"/>
    </location>
</feature>
<dbReference type="Proteomes" id="UP000003915">
    <property type="component" value="Unassembled WGS sequence"/>
</dbReference>
<evidence type="ECO:0000313" key="6">
    <source>
        <dbReference type="EMBL" id="EHC94232.1"/>
    </source>
</evidence>
<keyword evidence="4" id="KW-0812">Transmembrane</keyword>
<dbReference type="NCBIfam" id="NF008813">
    <property type="entry name" value="PRK11837.1"/>
    <property type="match status" value="1"/>
</dbReference>
<feature type="transmembrane region" description="Helical" evidence="4">
    <location>
        <begin position="127"/>
        <end position="145"/>
    </location>
</feature>
<reference evidence="6 7" key="1">
    <citation type="journal article" date="2011" name="BMC Genomics">
        <title>Genome sequencing reveals diversification of virulence factor content and possible host adaptation in distinct subpopulations of Salmonella enterica.</title>
        <authorList>
            <person name="den Bakker H.C."/>
            <person name="Moreno Switt A.I."/>
            <person name="Govoni G."/>
            <person name="Cummings C.A."/>
            <person name="Ranieri M.L."/>
            <person name="Degoricija L."/>
            <person name="Hoelzer K."/>
            <person name="Rodriguez-Rivera L.D."/>
            <person name="Brown S."/>
            <person name="Bolchacova E."/>
            <person name="Furtado M.R."/>
            <person name="Wiedmann M."/>
        </authorList>
    </citation>
    <scope>NUCLEOTIDE SEQUENCE [LARGE SCALE GENOMIC DNA]</scope>
    <source>
        <strain evidence="6 7">R8-3404</strain>
    </source>
</reference>
<gene>
    <name evidence="6" type="ORF">LTSEUGA_1327</name>
</gene>
<proteinExistence type="predicted"/>
<evidence type="ECO:0000313" key="7">
    <source>
        <dbReference type="Proteomes" id="UP000003915"/>
    </source>
</evidence>
<comment type="caution">
    <text evidence="6">The sequence shown here is derived from an EMBL/GenBank/DDBJ whole genome shotgun (WGS) entry which is preliminary data.</text>
</comment>
<dbReference type="AlphaFoldDB" id="A0A6C8H4P6"/>
<sequence>MLSLHGDELAIPFDFIAPSLDVMLENLNNSLFYFINATPDSAQWTISLAIFIAKDVINIVPLLAVVLWLWGPRDRVCAQRQLIVKIGIALIISLAVSWTMGHLFPHDRPFVDHIGYNFLHHAADDSFPSDHGTVIFTFALAFLFWHRLWSGIVMMAIAITIAWSRVYLGVHWPLDMIGALLVAMLGCLSAQLIWQWYGAPARRSTRRCNNTARRSTRRCNVVTVSVSHCPFEKAGYVTK</sequence>
<dbReference type="PANTHER" id="PTHR14969">
    <property type="entry name" value="SPHINGOSINE-1-PHOSPHATE PHOSPHOHYDROLASE"/>
    <property type="match status" value="1"/>
</dbReference>
<comment type="catalytic activity">
    <reaction evidence="3">
        <text>di-trans,octa-cis-undecaprenyl diphosphate + H2O = di-trans,octa-cis-undecaprenyl phosphate + phosphate + H(+)</text>
        <dbReference type="Rhea" id="RHEA:28094"/>
        <dbReference type="ChEBI" id="CHEBI:15377"/>
        <dbReference type="ChEBI" id="CHEBI:15378"/>
        <dbReference type="ChEBI" id="CHEBI:43474"/>
        <dbReference type="ChEBI" id="CHEBI:58405"/>
        <dbReference type="ChEBI" id="CHEBI:60392"/>
        <dbReference type="EC" id="3.6.1.27"/>
    </reaction>
</comment>
<dbReference type="PANTHER" id="PTHR14969:SF13">
    <property type="entry name" value="AT30094P"/>
    <property type="match status" value="1"/>
</dbReference>
<dbReference type="GO" id="GO:0050380">
    <property type="term" value="F:undecaprenyl-diphosphatase activity"/>
    <property type="evidence" value="ECO:0007669"/>
    <property type="project" value="UniProtKB-EC"/>
</dbReference>
<evidence type="ECO:0000259" key="5">
    <source>
        <dbReference type="SMART" id="SM00014"/>
    </source>
</evidence>
<dbReference type="GO" id="GO:0005886">
    <property type="term" value="C:plasma membrane"/>
    <property type="evidence" value="ECO:0007669"/>
    <property type="project" value="InterPro"/>
</dbReference>
<keyword evidence="4" id="KW-0472">Membrane</keyword>
<evidence type="ECO:0000256" key="2">
    <source>
        <dbReference type="ARBA" id="ARBA00032707"/>
    </source>
</evidence>
<dbReference type="Pfam" id="PF01569">
    <property type="entry name" value="PAP2"/>
    <property type="match status" value="1"/>
</dbReference>
<dbReference type="InterPro" id="IPR033879">
    <property type="entry name" value="UPP_Pase"/>
</dbReference>
<feature type="transmembrane region" description="Helical" evidence="4">
    <location>
        <begin position="46"/>
        <end position="70"/>
    </location>
</feature>
<accession>A0A6C8H4P6</accession>
<dbReference type="EC" id="3.6.1.27" evidence="1"/>
<dbReference type="CDD" id="cd03385">
    <property type="entry name" value="PAP2_BcrC_like"/>
    <property type="match status" value="1"/>
</dbReference>
<dbReference type="SUPFAM" id="SSF48317">
    <property type="entry name" value="Acid phosphatase/Vanadium-dependent haloperoxidase"/>
    <property type="match status" value="1"/>
</dbReference>
<dbReference type="SMART" id="SM00014">
    <property type="entry name" value="acidPPc"/>
    <property type="match status" value="1"/>
</dbReference>
<name>A0A6C8H4P6_SALET</name>
<keyword evidence="4" id="KW-1133">Transmembrane helix</keyword>
<dbReference type="EMBL" id="AFCV01000356">
    <property type="protein sequence ID" value="EHC94232.1"/>
    <property type="molecule type" value="Genomic_DNA"/>
</dbReference>
<dbReference type="InterPro" id="IPR000326">
    <property type="entry name" value="PAP2/HPO"/>
</dbReference>
<dbReference type="Gene3D" id="1.20.144.10">
    <property type="entry name" value="Phosphatidic acid phosphatase type 2/haloperoxidase"/>
    <property type="match status" value="1"/>
</dbReference>
<feature type="domain" description="Phosphatidic acid phosphatase type 2/haloperoxidase" evidence="5">
    <location>
        <begin position="83"/>
        <end position="191"/>
    </location>
</feature>
<dbReference type="InterPro" id="IPR036938">
    <property type="entry name" value="PAP2/HPO_sf"/>
</dbReference>
<feature type="transmembrane region" description="Helical" evidence="4">
    <location>
        <begin position="176"/>
        <end position="197"/>
    </location>
</feature>
<evidence type="ECO:0000256" key="1">
    <source>
        <dbReference type="ARBA" id="ARBA00012374"/>
    </source>
</evidence>
<evidence type="ECO:0000256" key="3">
    <source>
        <dbReference type="ARBA" id="ARBA00047594"/>
    </source>
</evidence>